<reference evidence="1 2" key="1">
    <citation type="submission" date="2020-08" db="EMBL/GenBank/DDBJ databases">
        <title>Genomic Encyclopedia of Type Strains, Phase IV (KMG-IV): sequencing the most valuable type-strain genomes for metagenomic binning, comparative biology and taxonomic classification.</title>
        <authorList>
            <person name="Goeker M."/>
        </authorList>
    </citation>
    <scope>NUCLEOTIDE SEQUENCE [LARGE SCALE GENOMIC DNA]</scope>
    <source>
        <strain evidence="1 2">DSM 17976</strain>
    </source>
</reference>
<sequence length="40" mass="4736">MGELIYLCFKKYLMQYPFTNIAALELTVTDTICCKQHYEV</sequence>
<comment type="caution">
    <text evidence="1">The sequence shown here is derived from an EMBL/GenBank/DDBJ whole genome shotgun (WGS) entry which is preliminary data.</text>
</comment>
<dbReference type="AlphaFoldDB" id="A0A7W6EQ93"/>
<accession>A0A7W6EQ93</accession>
<name>A0A7W6EQ93_9BACT</name>
<gene>
    <name evidence="1" type="ORF">FHS57_002177</name>
</gene>
<evidence type="ECO:0000313" key="2">
    <source>
        <dbReference type="Proteomes" id="UP000541352"/>
    </source>
</evidence>
<protein>
    <submittedName>
        <fullName evidence="1">Uncharacterized protein</fullName>
    </submittedName>
</protein>
<dbReference type="EMBL" id="JACIBY010000004">
    <property type="protein sequence ID" value="MBB3838172.1"/>
    <property type="molecule type" value="Genomic_DNA"/>
</dbReference>
<organism evidence="1 2">
    <name type="scientific">Runella defluvii</name>
    <dbReference type="NCBI Taxonomy" id="370973"/>
    <lineage>
        <taxon>Bacteria</taxon>
        <taxon>Pseudomonadati</taxon>
        <taxon>Bacteroidota</taxon>
        <taxon>Cytophagia</taxon>
        <taxon>Cytophagales</taxon>
        <taxon>Spirosomataceae</taxon>
        <taxon>Runella</taxon>
    </lineage>
</organism>
<keyword evidence="2" id="KW-1185">Reference proteome</keyword>
<dbReference type="Proteomes" id="UP000541352">
    <property type="component" value="Unassembled WGS sequence"/>
</dbReference>
<evidence type="ECO:0000313" key="1">
    <source>
        <dbReference type="EMBL" id="MBB3838172.1"/>
    </source>
</evidence>
<proteinExistence type="predicted"/>